<name>A0A9X7GJG6_BACTU</name>
<evidence type="ECO:0000313" key="1">
    <source>
        <dbReference type="EMBL" id="PGH84633.1"/>
    </source>
</evidence>
<dbReference type="Proteomes" id="UP000222944">
    <property type="component" value="Unassembled WGS sequence"/>
</dbReference>
<protein>
    <submittedName>
        <fullName evidence="1">Transposase</fullName>
    </submittedName>
</protein>
<accession>A0A9X7GJG6</accession>
<evidence type="ECO:0000313" key="2">
    <source>
        <dbReference type="Proteomes" id="UP000222944"/>
    </source>
</evidence>
<dbReference type="AlphaFoldDB" id="A0A9X7GJG6"/>
<sequence>DIWEYIEIFYNRKRIHSANGYLSPIKKERMYELEAA</sequence>
<comment type="caution">
    <text evidence="1">The sequence shown here is derived from an EMBL/GenBank/DDBJ whole genome shotgun (WGS) entry which is preliminary data.</text>
</comment>
<feature type="non-terminal residue" evidence="1">
    <location>
        <position position="1"/>
    </location>
</feature>
<dbReference type="EMBL" id="NUFN01000014">
    <property type="protein sequence ID" value="PGH84633.1"/>
    <property type="molecule type" value="Genomic_DNA"/>
</dbReference>
<organism evidence="1 2">
    <name type="scientific">Bacillus thuringiensis</name>
    <dbReference type="NCBI Taxonomy" id="1428"/>
    <lineage>
        <taxon>Bacteria</taxon>
        <taxon>Bacillati</taxon>
        <taxon>Bacillota</taxon>
        <taxon>Bacilli</taxon>
        <taxon>Bacillales</taxon>
        <taxon>Bacillaceae</taxon>
        <taxon>Bacillus</taxon>
        <taxon>Bacillus cereus group</taxon>
    </lineage>
</organism>
<proteinExistence type="predicted"/>
<gene>
    <name evidence="1" type="ORF">CN899_10880</name>
</gene>
<reference evidence="1 2" key="1">
    <citation type="submission" date="2017-09" db="EMBL/GenBank/DDBJ databases">
        <title>Large-scale bioinformatics analysis of Bacillus genomes uncovers conserved roles of natural products in bacterial physiology.</title>
        <authorList>
            <consortium name="Agbiome Team Llc"/>
            <person name="Bleich R.M."/>
            <person name="Grubbs K.J."/>
            <person name="Santa Maria K.C."/>
            <person name="Allen S.E."/>
            <person name="Farag S."/>
            <person name="Shank E.A."/>
            <person name="Bowers A."/>
        </authorList>
    </citation>
    <scope>NUCLEOTIDE SEQUENCE [LARGE SCALE GENOMIC DNA]</scope>
    <source>
        <strain evidence="1 2">AFS058004</strain>
    </source>
</reference>